<accession>A0A654DCZ4</accession>
<dbReference type="EMBL" id="CABWMV010000025">
    <property type="protein sequence ID" value="VXD03809.1"/>
    <property type="molecule type" value="Genomic_DNA"/>
</dbReference>
<protein>
    <submittedName>
        <fullName evidence="1">Uncharacterized protein</fullName>
    </submittedName>
</protein>
<sequence length="146" mass="17104">MRYSPVKIILIEVVLLMGCNFDREKQYFLEFREEKTIASMPNDIYFNDQKIGTVDRVLLKSKVPTFKVNLSDPIPIHSTIELTEMDLLGNHRLLLKKSSAERIYHHNDTITGFLKYIKQKNIDPKLRDSIYKSIREGKGILQFDTE</sequence>
<organism evidence="1 2">
    <name type="scientific">Sphingobacterium multivorum</name>
    <dbReference type="NCBI Taxonomy" id="28454"/>
    <lineage>
        <taxon>Bacteria</taxon>
        <taxon>Pseudomonadati</taxon>
        <taxon>Bacteroidota</taxon>
        <taxon>Sphingobacteriia</taxon>
        <taxon>Sphingobacteriales</taxon>
        <taxon>Sphingobacteriaceae</taxon>
        <taxon>Sphingobacterium</taxon>
    </lineage>
</organism>
<dbReference type="RefSeq" id="WP_115048173.1">
    <property type="nucleotide sequence ID" value="NZ_CP068086.1"/>
</dbReference>
<evidence type="ECO:0000313" key="1">
    <source>
        <dbReference type="EMBL" id="VXD03809.1"/>
    </source>
</evidence>
<name>A0A654DCZ4_SPHMU</name>
<evidence type="ECO:0000313" key="2">
    <source>
        <dbReference type="Proteomes" id="UP000432350"/>
    </source>
</evidence>
<gene>
    <name evidence="1" type="ORF">SPHINGO8BC_60101</name>
</gene>
<dbReference type="Proteomes" id="UP000432350">
    <property type="component" value="Unassembled WGS sequence"/>
</dbReference>
<dbReference type="AlphaFoldDB" id="A0A654DCZ4"/>
<reference evidence="1 2" key="1">
    <citation type="submission" date="2019-10" db="EMBL/GenBank/DDBJ databases">
        <authorList>
            <person name="Karimi E."/>
        </authorList>
    </citation>
    <scope>NUCLEOTIDE SEQUENCE [LARGE SCALE GENOMIC DNA]</scope>
    <source>
        <strain evidence="1">Sphingobacterium sp. 8BC</strain>
    </source>
</reference>
<proteinExistence type="predicted"/>